<protein>
    <submittedName>
        <fullName evidence="8">Glucosylceramidase</fullName>
        <ecNumber evidence="8">3.2.1.45</ecNumber>
    </submittedName>
</protein>
<feature type="chain" id="PRO_5032703793" evidence="5">
    <location>
        <begin position="26"/>
        <end position="488"/>
    </location>
</feature>
<dbReference type="RefSeq" id="WP_183476041.1">
    <property type="nucleotide sequence ID" value="NZ_JACHWX010000008.1"/>
</dbReference>
<dbReference type="InterPro" id="IPR001139">
    <property type="entry name" value="Glyco_hydro_30"/>
</dbReference>
<dbReference type="InterPro" id="IPR033452">
    <property type="entry name" value="GH30_C"/>
</dbReference>
<evidence type="ECO:0000256" key="1">
    <source>
        <dbReference type="ARBA" id="ARBA00005382"/>
    </source>
</evidence>
<dbReference type="Gene3D" id="3.20.20.80">
    <property type="entry name" value="Glycosidases"/>
    <property type="match status" value="1"/>
</dbReference>
<dbReference type="EMBL" id="JACHWX010000008">
    <property type="protein sequence ID" value="MBB3056506.1"/>
    <property type="molecule type" value="Genomic_DNA"/>
</dbReference>
<proteinExistence type="inferred from homology"/>
<keyword evidence="4 8" id="KW-0326">Glycosidase</keyword>
<accession>A0A839SFC8</accession>
<dbReference type="GO" id="GO:0016020">
    <property type="term" value="C:membrane"/>
    <property type="evidence" value="ECO:0007669"/>
    <property type="project" value="GOC"/>
</dbReference>
<dbReference type="InterPro" id="IPR017853">
    <property type="entry name" value="GH"/>
</dbReference>
<evidence type="ECO:0000256" key="3">
    <source>
        <dbReference type="ARBA" id="ARBA00022801"/>
    </source>
</evidence>
<comment type="caution">
    <text evidence="8">The sequence shown here is derived from an EMBL/GenBank/DDBJ whole genome shotgun (WGS) entry which is preliminary data.</text>
</comment>
<evidence type="ECO:0000259" key="6">
    <source>
        <dbReference type="Pfam" id="PF02055"/>
    </source>
</evidence>
<evidence type="ECO:0000313" key="9">
    <source>
        <dbReference type="Proteomes" id="UP000539265"/>
    </source>
</evidence>
<dbReference type="AlphaFoldDB" id="A0A839SFC8"/>
<keyword evidence="9" id="KW-1185">Reference proteome</keyword>
<gene>
    <name evidence="8" type="ORF">FHS11_002931</name>
</gene>
<name>A0A839SFC8_9SPHI</name>
<feature type="signal peptide" evidence="5">
    <location>
        <begin position="1"/>
        <end position="25"/>
    </location>
</feature>
<dbReference type="GO" id="GO:0006680">
    <property type="term" value="P:glucosylceramide catabolic process"/>
    <property type="evidence" value="ECO:0007669"/>
    <property type="project" value="TreeGrafter"/>
</dbReference>
<comment type="similarity">
    <text evidence="1 4">Belongs to the glycosyl hydrolase 30 family.</text>
</comment>
<dbReference type="InterPro" id="IPR013780">
    <property type="entry name" value="Glyco_hydro_b"/>
</dbReference>
<feature type="domain" description="Glycosyl hydrolase family 30 beta sandwich" evidence="7">
    <location>
        <begin position="425"/>
        <end position="485"/>
    </location>
</feature>
<dbReference type="Gene3D" id="2.60.40.1180">
    <property type="entry name" value="Golgi alpha-mannosidase II"/>
    <property type="match status" value="1"/>
</dbReference>
<keyword evidence="3 4" id="KW-0378">Hydrolase</keyword>
<dbReference type="PANTHER" id="PTHR11069">
    <property type="entry name" value="GLUCOSYLCERAMIDASE"/>
    <property type="match status" value="1"/>
</dbReference>
<evidence type="ECO:0000256" key="5">
    <source>
        <dbReference type="SAM" id="SignalP"/>
    </source>
</evidence>
<evidence type="ECO:0000256" key="2">
    <source>
        <dbReference type="ARBA" id="ARBA00022729"/>
    </source>
</evidence>
<dbReference type="Pfam" id="PF17189">
    <property type="entry name" value="Glyco_hydro_30C"/>
    <property type="match status" value="1"/>
</dbReference>
<evidence type="ECO:0000259" key="7">
    <source>
        <dbReference type="Pfam" id="PF17189"/>
    </source>
</evidence>
<dbReference type="EC" id="3.2.1.45" evidence="8"/>
<dbReference type="GO" id="GO:0004348">
    <property type="term" value="F:glucosylceramidase activity"/>
    <property type="evidence" value="ECO:0007669"/>
    <property type="project" value="UniProtKB-EC"/>
</dbReference>
<organism evidence="8 9">
    <name type="scientific">Mucilaginibacter gotjawali</name>
    <dbReference type="NCBI Taxonomy" id="1550579"/>
    <lineage>
        <taxon>Bacteria</taxon>
        <taxon>Pseudomonadati</taxon>
        <taxon>Bacteroidota</taxon>
        <taxon>Sphingobacteriia</taxon>
        <taxon>Sphingobacteriales</taxon>
        <taxon>Sphingobacteriaceae</taxon>
        <taxon>Mucilaginibacter</taxon>
    </lineage>
</organism>
<evidence type="ECO:0000313" key="8">
    <source>
        <dbReference type="EMBL" id="MBB3056506.1"/>
    </source>
</evidence>
<reference evidence="8" key="1">
    <citation type="submission" date="2020-08" db="EMBL/GenBank/DDBJ databases">
        <title>Genomic Encyclopedia of Type Strains, Phase III (KMG-III): the genomes of soil and plant-associated and newly described type strains.</title>
        <authorList>
            <person name="Whitman W."/>
        </authorList>
    </citation>
    <scope>NUCLEOTIDE SEQUENCE [LARGE SCALE GENOMIC DNA]</scope>
    <source>
        <strain evidence="8">CECT 8628</strain>
    </source>
</reference>
<keyword evidence="2 5" id="KW-0732">Signal</keyword>
<dbReference type="Pfam" id="PF02055">
    <property type="entry name" value="Glyco_hydro_30"/>
    <property type="match status" value="1"/>
</dbReference>
<sequence>MKKKSSLISLAFAGLLLLVAGAANAQKAAAYSAKNKTVKVYVTAENSDKRLTQTETLHFTDKPQPVETEVAVFVDPSKKFQTMLGIGGALTDASAETFYKLPKDKQQELLTAYYDKTRGIGYTLGRTNIQSCDFSSGTYSYVKENDAALKTFDVSHDKQYRIPFIKEVIKAAGGKLTLFASPWSPPGWMKTNNDVLHGGKLKPEFDQSWANFYVKFIKTYEKLGIPIWGLSVQNEPMATQSWESCLYTAEDQRDFIKNFLGPTLYKAGMANKKLIAWDHNRDLMYQQASTILEDPEAAKYVWGIGYHWYETWTGANMNFENERRVAESFPNTHLIFTEGCAEKFDLSKVNDWALGEKYGTSMINDFNAGTVGWTDWNVLLDEKGGPNHVGNFCFAPVHADTKTGQITYTNAYYYIGHFSKFIHPGARRIVSAASRDMLLSTAYINTDGKIAVVVMNKTDKDIDYLLWIKGKAAKTTSPAHSMETLVVE</sequence>
<dbReference type="InterPro" id="IPR033453">
    <property type="entry name" value="Glyco_hydro_30_TIM-barrel"/>
</dbReference>
<feature type="domain" description="Glycosyl hydrolase family 30 TIM-barrel" evidence="6">
    <location>
        <begin position="85"/>
        <end position="422"/>
    </location>
</feature>
<dbReference type="PANTHER" id="PTHR11069:SF23">
    <property type="entry name" value="LYSOSOMAL ACID GLUCOSYLCERAMIDASE"/>
    <property type="match status" value="1"/>
</dbReference>
<dbReference type="PRINTS" id="PR00843">
    <property type="entry name" value="GLHYDRLASE30"/>
</dbReference>
<dbReference type="Proteomes" id="UP000539265">
    <property type="component" value="Unassembled WGS sequence"/>
</dbReference>
<evidence type="ECO:0000256" key="4">
    <source>
        <dbReference type="RuleBase" id="RU361188"/>
    </source>
</evidence>
<dbReference type="SUPFAM" id="SSF51445">
    <property type="entry name" value="(Trans)glycosidases"/>
    <property type="match status" value="1"/>
</dbReference>